<dbReference type="Proteomes" id="UP000249451">
    <property type="component" value="Unassembled WGS sequence"/>
</dbReference>
<organism evidence="1 2">
    <name type="scientific">Corynebacterium urealyticum</name>
    <dbReference type="NCBI Taxonomy" id="43771"/>
    <lineage>
        <taxon>Bacteria</taxon>
        <taxon>Bacillati</taxon>
        <taxon>Actinomycetota</taxon>
        <taxon>Actinomycetes</taxon>
        <taxon>Mycobacteriales</taxon>
        <taxon>Corynebacteriaceae</taxon>
        <taxon>Corynebacterium</taxon>
    </lineage>
</organism>
<name>A0A2W5AZB8_9CORY</name>
<sequence length="59" mass="6867">MPLFAPESTYPSREAKKVALSRLEGEVLDWMRDHGEAFPTLRDLCHEISTHIDKERENL</sequence>
<evidence type="ECO:0000313" key="2">
    <source>
        <dbReference type="Proteomes" id="UP000249451"/>
    </source>
</evidence>
<dbReference type="AlphaFoldDB" id="A0A2W5AZB8"/>
<evidence type="ECO:0000313" key="1">
    <source>
        <dbReference type="EMBL" id="PZO98726.1"/>
    </source>
</evidence>
<proteinExistence type="predicted"/>
<reference evidence="1 2" key="1">
    <citation type="submission" date="2017-11" db="EMBL/GenBank/DDBJ databases">
        <title>Infants hospitalized years apart are colonized by the same room-sourced microbial strains.</title>
        <authorList>
            <person name="Brooks B."/>
            <person name="Olm M.R."/>
            <person name="Firek B.A."/>
            <person name="Baker R."/>
            <person name="Thomas B.C."/>
            <person name="Morowitz M.J."/>
            <person name="Banfield J.F."/>
        </authorList>
    </citation>
    <scope>NUCLEOTIDE SEQUENCE [LARGE SCALE GENOMIC DNA]</scope>
    <source>
        <strain evidence="1">S2_012_000_R3_87</strain>
    </source>
</reference>
<gene>
    <name evidence="1" type="ORF">DI609_09925</name>
</gene>
<dbReference type="EMBL" id="QFNY01000259">
    <property type="protein sequence ID" value="PZO98726.1"/>
    <property type="molecule type" value="Genomic_DNA"/>
</dbReference>
<protein>
    <submittedName>
        <fullName evidence="1">Uncharacterized protein</fullName>
    </submittedName>
</protein>
<accession>A0A2W5AZB8</accession>
<comment type="caution">
    <text evidence="1">The sequence shown here is derived from an EMBL/GenBank/DDBJ whole genome shotgun (WGS) entry which is preliminary data.</text>
</comment>